<accession>A0ABZ3EX96</accession>
<dbReference type="InterPro" id="IPR011109">
    <property type="entry name" value="DNA_bind_recombinase_dom"/>
</dbReference>
<evidence type="ECO:0000313" key="3">
    <source>
        <dbReference type="Proteomes" id="UP001451571"/>
    </source>
</evidence>
<keyword evidence="3" id="KW-1185">Reference proteome</keyword>
<evidence type="ECO:0000259" key="1">
    <source>
        <dbReference type="Pfam" id="PF07508"/>
    </source>
</evidence>
<sequence>MVRTIASHIKVVQRIYQYYIDGASLGVIANKLESDQVTAPSGNLKWSRSVIDKILSNGKYVPYAISMEIFVAAQFEKDTRTNAQTNSDGFTQRKTTRYSSQNVLSGLLVVRPAGARFNG</sequence>
<dbReference type="Gene3D" id="3.90.1750.20">
    <property type="entry name" value="Putative Large Serine Recombinase, Chain B, Domain 2"/>
    <property type="match status" value="1"/>
</dbReference>
<protein>
    <submittedName>
        <fullName evidence="2">Recombinase family protein</fullName>
    </submittedName>
</protein>
<dbReference type="InterPro" id="IPR038109">
    <property type="entry name" value="DNA_bind_recomb_sf"/>
</dbReference>
<dbReference type="Pfam" id="PF07508">
    <property type="entry name" value="Recombinase"/>
    <property type="match status" value="1"/>
</dbReference>
<feature type="domain" description="Recombinase" evidence="1">
    <location>
        <begin position="8"/>
        <end position="61"/>
    </location>
</feature>
<dbReference type="RefSeq" id="WP_342757545.1">
    <property type="nucleotide sequence ID" value="NZ_CP146256.1"/>
</dbReference>
<dbReference type="Proteomes" id="UP001451571">
    <property type="component" value="Chromosome"/>
</dbReference>
<dbReference type="EMBL" id="CP146256">
    <property type="protein sequence ID" value="XAH73947.1"/>
    <property type="molecule type" value="Genomic_DNA"/>
</dbReference>
<name>A0ABZ3EX96_9FIRM</name>
<evidence type="ECO:0000313" key="2">
    <source>
        <dbReference type="EMBL" id="XAH73947.1"/>
    </source>
</evidence>
<organism evidence="2 3">
    <name type="scientific">Kineothrix sedimenti</name>
    <dbReference type="NCBI Taxonomy" id="3123317"/>
    <lineage>
        <taxon>Bacteria</taxon>
        <taxon>Bacillati</taxon>
        <taxon>Bacillota</taxon>
        <taxon>Clostridia</taxon>
        <taxon>Lachnospirales</taxon>
        <taxon>Lachnospiraceae</taxon>
        <taxon>Kineothrix</taxon>
    </lineage>
</organism>
<gene>
    <name evidence="2" type="ORF">V6984_20990</name>
</gene>
<reference evidence="2 3" key="1">
    <citation type="submission" date="2024-02" db="EMBL/GenBank/DDBJ databases">
        <title>Bacterial strain from lacustrine sediment.</title>
        <authorList>
            <person name="Petit C."/>
            <person name="Fadhlaoui K."/>
        </authorList>
    </citation>
    <scope>NUCLEOTIDE SEQUENCE [LARGE SCALE GENOMIC DNA]</scope>
    <source>
        <strain evidence="2 3">IPX-CK</strain>
    </source>
</reference>
<proteinExistence type="predicted"/>